<feature type="domain" description="YCII-related" evidence="3">
    <location>
        <begin position="76"/>
        <end position="155"/>
    </location>
</feature>
<organism evidence="4 5">
    <name type="scientific">Piscinibacter sakaiensis</name>
    <name type="common">Ideonella sakaiensis</name>
    <dbReference type="NCBI Taxonomy" id="1547922"/>
    <lineage>
        <taxon>Bacteria</taxon>
        <taxon>Pseudomonadati</taxon>
        <taxon>Pseudomonadota</taxon>
        <taxon>Betaproteobacteria</taxon>
        <taxon>Burkholderiales</taxon>
        <taxon>Sphaerotilaceae</taxon>
        <taxon>Piscinibacter</taxon>
    </lineage>
</organism>
<reference evidence="5" key="1">
    <citation type="submission" date="2015-07" db="EMBL/GenBank/DDBJ databases">
        <title>Discovery of a poly(ethylene terephthalate assimilation.</title>
        <authorList>
            <person name="Yoshida S."/>
            <person name="Hiraga K."/>
            <person name="Takehana T."/>
            <person name="Taniguchi I."/>
            <person name="Yamaji H."/>
            <person name="Maeda Y."/>
            <person name="Toyohara K."/>
            <person name="Miyamoto K."/>
            <person name="Kimura Y."/>
            <person name="Oda K."/>
        </authorList>
    </citation>
    <scope>NUCLEOTIDE SEQUENCE [LARGE SCALE GENOMIC DNA]</scope>
    <source>
        <strain evidence="5">NBRC 110686 / TISTR 2288 / 201-F6</strain>
    </source>
</reference>
<name>A0A0K8P1F2_PISS1</name>
<sequence>MPHRRLPCPAPLARAAGLAACLLAGVAGPAAAAGDAAAAATPGTAASAPPGFDAALARSTGADERGMRRYVLVILKTGPTPVPPGPARDAMFQGHFANMKRLAAEGTLVLAGPLDNVDGWRGLFVYAVPTIDAARALTATDPVVREGEMVAEYHVYYGSAALMQVNELHRRLARQPL</sequence>
<evidence type="ECO:0000313" key="5">
    <source>
        <dbReference type="Proteomes" id="UP000037660"/>
    </source>
</evidence>
<feature type="chain" id="PRO_5005513616" description="YCII-related domain-containing protein" evidence="2">
    <location>
        <begin position="33"/>
        <end position="177"/>
    </location>
</feature>
<keyword evidence="5" id="KW-1185">Reference proteome</keyword>
<evidence type="ECO:0000256" key="1">
    <source>
        <dbReference type="ARBA" id="ARBA00007689"/>
    </source>
</evidence>
<dbReference type="Proteomes" id="UP000037660">
    <property type="component" value="Unassembled WGS sequence"/>
</dbReference>
<gene>
    <name evidence="4" type="ORF">ISF6_1840</name>
</gene>
<dbReference type="EMBL" id="BBYR01000030">
    <property type="protein sequence ID" value="GAP36000.1"/>
    <property type="molecule type" value="Genomic_DNA"/>
</dbReference>
<dbReference type="InterPro" id="IPR005545">
    <property type="entry name" value="YCII"/>
</dbReference>
<dbReference type="STRING" id="1547922.ISF6_1840"/>
<evidence type="ECO:0000256" key="2">
    <source>
        <dbReference type="SAM" id="SignalP"/>
    </source>
</evidence>
<protein>
    <recommendedName>
        <fullName evidence="3">YCII-related domain-containing protein</fullName>
    </recommendedName>
</protein>
<keyword evidence="2" id="KW-0732">Signal</keyword>
<evidence type="ECO:0000313" key="4">
    <source>
        <dbReference type="EMBL" id="GAP36000.1"/>
    </source>
</evidence>
<proteinExistence type="inferred from homology"/>
<comment type="caution">
    <text evidence="4">The sequence shown here is derived from an EMBL/GenBank/DDBJ whole genome shotgun (WGS) entry which is preliminary data.</text>
</comment>
<comment type="similarity">
    <text evidence="1">Belongs to the YciI family.</text>
</comment>
<reference evidence="4 5" key="2">
    <citation type="journal article" date="2016" name="Science">
        <title>A bacterium that degrades and assimilates poly(ethylene terephthalate).</title>
        <authorList>
            <person name="Yoshida S."/>
            <person name="Hiraga K."/>
            <person name="Takehana T."/>
            <person name="Taniguchi I."/>
            <person name="Yamaji H."/>
            <person name="Maeda Y."/>
            <person name="Toyohara K."/>
            <person name="Miyamoto K."/>
            <person name="Kimura Y."/>
            <person name="Oda K."/>
        </authorList>
    </citation>
    <scope>NUCLEOTIDE SEQUENCE [LARGE SCALE GENOMIC DNA]</scope>
    <source>
        <strain evidence="5">NBRC 110686 / TISTR 2288 / 201-F6</strain>
    </source>
</reference>
<evidence type="ECO:0000259" key="3">
    <source>
        <dbReference type="Pfam" id="PF03795"/>
    </source>
</evidence>
<dbReference type="InterPro" id="IPR011008">
    <property type="entry name" value="Dimeric_a/b-barrel"/>
</dbReference>
<feature type="signal peptide" evidence="2">
    <location>
        <begin position="1"/>
        <end position="32"/>
    </location>
</feature>
<dbReference type="OrthoDB" id="8481699at2"/>
<dbReference type="AlphaFoldDB" id="A0A0K8P1F2"/>
<accession>A0A0K8P1F2</accession>
<dbReference type="Pfam" id="PF03795">
    <property type="entry name" value="YCII"/>
    <property type="match status" value="1"/>
</dbReference>
<dbReference type="RefSeq" id="WP_082368225.1">
    <property type="nucleotide sequence ID" value="NZ_BBYR01000030.1"/>
</dbReference>
<dbReference type="SUPFAM" id="SSF54909">
    <property type="entry name" value="Dimeric alpha+beta barrel"/>
    <property type="match status" value="1"/>
</dbReference>
<dbReference type="Gene3D" id="3.30.70.1060">
    <property type="entry name" value="Dimeric alpha+beta barrel"/>
    <property type="match status" value="1"/>
</dbReference>